<reference evidence="2" key="1">
    <citation type="submission" date="2015-12" db="EMBL/GenBank/DDBJ databases">
        <title>De novo transcriptome assembly of four potential Pierce s Disease insect vectors from Arizona vineyards.</title>
        <authorList>
            <person name="Tassone E.E."/>
        </authorList>
    </citation>
    <scope>NUCLEOTIDE SEQUENCE</scope>
</reference>
<gene>
    <name evidence="2" type="ORF">g.4163</name>
</gene>
<evidence type="ECO:0000313" key="2">
    <source>
        <dbReference type="EMBL" id="JAS11045.1"/>
    </source>
</evidence>
<organism evidence="2">
    <name type="scientific">Clastoptera arizonana</name>
    <name type="common">Arizona spittle bug</name>
    <dbReference type="NCBI Taxonomy" id="38151"/>
    <lineage>
        <taxon>Eukaryota</taxon>
        <taxon>Metazoa</taxon>
        <taxon>Ecdysozoa</taxon>
        <taxon>Arthropoda</taxon>
        <taxon>Hexapoda</taxon>
        <taxon>Insecta</taxon>
        <taxon>Pterygota</taxon>
        <taxon>Neoptera</taxon>
        <taxon>Paraneoptera</taxon>
        <taxon>Hemiptera</taxon>
        <taxon>Auchenorrhyncha</taxon>
        <taxon>Cercopoidea</taxon>
        <taxon>Clastopteridae</taxon>
        <taxon>Clastoptera</taxon>
    </lineage>
</organism>
<feature type="coiled-coil region" evidence="1">
    <location>
        <begin position="81"/>
        <end position="111"/>
    </location>
</feature>
<keyword evidence="1" id="KW-0175">Coiled coil</keyword>
<dbReference type="PRINTS" id="PR01854">
    <property type="entry name" value="BR22PROTEIN"/>
</dbReference>
<protein>
    <submittedName>
        <fullName evidence="2">Uncharacterized protein</fullName>
    </submittedName>
</protein>
<accession>A0A1B6CCI9</accession>
<sequence>MDEVVDKRNKKPFNKKEWRKKKYSNQYKVKKWEERRQKAVVRSYFKEIIKDKSNSKTITNVQPQKKMSAYQAAKCEFNKINEEKKKRFAEISKKKEEIKEALKEYRKKKCEKFKKLSKKNKRGQPVMKDRIQMLYEKVQDSIK</sequence>
<dbReference type="InterPro" id="IPR013730">
    <property type="entry name" value="Fyv7/TAP26"/>
</dbReference>
<dbReference type="AlphaFoldDB" id="A0A1B6CCI9"/>
<dbReference type="EMBL" id="GEDC01026253">
    <property type="protein sequence ID" value="JAS11045.1"/>
    <property type="molecule type" value="Transcribed_RNA"/>
</dbReference>
<proteinExistence type="predicted"/>
<evidence type="ECO:0000256" key="1">
    <source>
        <dbReference type="SAM" id="Coils"/>
    </source>
</evidence>
<dbReference type="Pfam" id="PF08524">
    <property type="entry name" value="rRNA_processing"/>
    <property type="match status" value="1"/>
</dbReference>
<name>A0A1B6CCI9_9HEMI</name>